<dbReference type="InParanoid" id="C2KUZ5"/>
<evidence type="ECO:0000256" key="3">
    <source>
        <dbReference type="ARBA" id="ARBA00022692"/>
    </source>
</evidence>
<keyword evidence="2" id="KW-1003">Cell membrane</keyword>
<comment type="subcellular location">
    <subcellularLocation>
        <location evidence="1">Cell membrane</location>
        <topology evidence="1">Multi-pass membrane protein</topology>
    </subcellularLocation>
</comment>
<keyword evidence="5 6" id="KW-0472">Membrane</keyword>
<evidence type="ECO:0000313" key="9">
    <source>
        <dbReference type="Proteomes" id="UP000004121"/>
    </source>
</evidence>
<evidence type="ECO:0000259" key="7">
    <source>
        <dbReference type="Pfam" id="PF10035"/>
    </source>
</evidence>
<feature type="transmembrane region" description="Helical" evidence="6">
    <location>
        <begin position="41"/>
        <end position="64"/>
    </location>
</feature>
<feature type="domain" description="DUF2179" evidence="7">
    <location>
        <begin position="259"/>
        <end position="313"/>
    </location>
</feature>
<dbReference type="InterPro" id="IPR003740">
    <property type="entry name" value="YitT"/>
</dbReference>
<dbReference type="EMBL" id="ACKX01000033">
    <property type="protein sequence ID" value="EEJ52409.1"/>
    <property type="molecule type" value="Genomic_DNA"/>
</dbReference>
<keyword evidence="4 6" id="KW-1133">Transmembrane helix</keyword>
<dbReference type="GO" id="GO:0005886">
    <property type="term" value="C:plasma membrane"/>
    <property type="evidence" value="ECO:0007669"/>
    <property type="project" value="UniProtKB-SubCell"/>
</dbReference>
<feature type="transmembrane region" description="Helical" evidence="6">
    <location>
        <begin position="84"/>
        <end position="106"/>
    </location>
</feature>
<dbReference type="PANTHER" id="PTHR33545:SF5">
    <property type="entry name" value="UPF0750 MEMBRANE PROTEIN YITT"/>
    <property type="match status" value="1"/>
</dbReference>
<evidence type="ECO:0000256" key="1">
    <source>
        <dbReference type="ARBA" id="ARBA00004651"/>
    </source>
</evidence>
<dbReference type="Gene3D" id="3.30.70.120">
    <property type="match status" value="1"/>
</dbReference>
<reference evidence="8 9" key="1">
    <citation type="submission" date="2009-04" db="EMBL/GenBank/DDBJ databases">
        <authorList>
            <person name="Qin X."/>
            <person name="Bachman B."/>
            <person name="Battles P."/>
            <person name="Bell A."/>
            <person name="Bess C."/>
            <person name="Bickham C."/>
            <person name="Chaboub L."/>
            <person name="Chen D."/>
            <person name="Coyle M."/>
            <person name="Deiros D.R."/>
            <person name="Dinh H."/>
            <person name="Forbes L."/>
            <person name="Fowler G."/>
            <person name="Francisco L."/>
            <person name="Fu Q."/>
            <person name="Gubbala S."/>
            <person name="Hale W."/>
            <person name="Han Y."/>
            <person name="Hemphill L."/>
            <person name="Highlander S.K."/>
            <person name="Hirani K."/>
            <person name="Hogues M."/>
            <person name="Jackson L."/>
            <person name="Jakkamsetti A."/>
            <person name="Javaid M."/>
            <person name="Jiang H."/>
            <person name="Korchina V."/>
            <person name="Kovar C."/>
            <person name="Lara F."/>
            <person name="Lee S."/>
            <person name="Mata R."/>
            <person name="Mathew T."/>
            <person name="Moen C."/>
            <person name="Morales K."/>
            <person name="Munidasa M."/>
            <person name="Nazareth L."/>
            <person name="Ngo R."/>
            <person name="Nguyen L."/>
            <person name="Okwuonu G."/>
            <person name="Ongeri F."/>
            <person name="Patil S."/>
            <person name="Petrosino J."/>
            <person name="Pham C."/>
            <person name="Pham P."/>
            <person name="Pu L.-L."/>
            <person name="Puazo M."/>
            <person name="Raj R."/>
            <person name="Reid J."/>
            <person name="Rouhana J."/>
            <person name="Saada N."/>
            <person name="Shang Y."/>
            <person name="Simmons D."/>
            <person name="Thornton R."/>
            <person name="Warren J."/>
            <person name="Weissenberger G."/>
            <person name="Zhang J."/>
            <person name="Zhang L."/>
            <person name="Zhou C."/>
            <person name="Zhu D."/>
            <person name="Muzny D."/>
            <person name="Worley K."/>
            <person name="Gibbs R."/>
        </authorList>
    </citation>
    <scope>NUCLEOTIDE SEQUENCE [LARGE SCALE GENOMIC DNA]</scope>
    <source>
        <strain evidence="8 9">F0268</strain>
    </source>
</reference>
<gene>
    <name evidence="8" type="ORF">HMPREF6123_0314</name>
</gene>
<keyword evidence="9" id="KW-1185">Reference proteome</keyword>
<dbReference type="HOGENOM" id="CLU_063199_1_1_9"/>
<protein>
    <recommendedName>
        <fullName evidence="7">DUF2179 domain-containing protein</fullName>
    </recommendedName>
</protein>
<feature type="transmembrane region" description="Helical" evidence="6">
    <location>
        <begin position="208"/>
        <end position="228"/>
    </location>
</feature>
<dbReference type="AlphaFoldDB" id="C2KUZ5"/>
<dbReference type="Pfam" id="PF10035">
    <property type="entry name" value="DUF2179"/>
    <property type="match status" value="1"/>
</dbReference>
<organism evidence="8 9">
    <name type="scientific">Oribacterium sinus F0268</name>
    <dbReference type="NCBI Taxonomy" id="585501"/>
    <lineage>
        <taxon>Bacteria</taxon>
        <taxon>Bacillati</taxon>
        <taxon>Bacillota</taxon>
        <taxon>Clostridia</taxon>
        <taxon>Lachnospirales</taxon>
        <taxon>Lachnospiraceae</taxon>
        <taxon>Oribacterium</taxon>
    </lineage>
</organism>
<keyword evidence="3 6" id="KW-0812">Transmembrane</keyword>
<comment type="caution">
    <text evidence="8">The sequence shown here is derived from an EMBL/GenBank/DDBJ whole genome shotgun (WGS) entry which is preliminary data.</text>
</comment>
<feature type="transmembrane region" description="Helical" evidence="6">
    <location>
        <begin position="113"/>
        <end position="134"/>
    </location>
</feature>
<dbReference type="Proteomes" id="UP000004121">
    <property type="component" value="Unassembled WGS sequence"/>
</dbReference>
<dbReference type="Pfam" id="PF02588">
    <property type="entry name" value="YitT_membrane"/>
    <property type="match status" value="1"/>
</dbReference>
<dbReference type="STRING" id="585501.HMPREF6123_0314"/>
<name>C2KUZ5_9FIRM</name>
<evidence type="ECO:0000313" key="8">
    <source>
        <dbReference type="EMBL" id="EEJ52409.1"/>
    </source>
</evidence>
<dbReference type="PIRSF" id="PIRSF006483">
    <property type="entry name" value="Membrane_protein_YitT"/>
    <property type="match status" value="1"/>
</dbReference>
<dbReference type="InterPro" id="IPR015867">
    <property type="entry name" value="N-reg_PII/ATP_PRibTrfase_C"/>
</dbReference>
<dbReference type="eggNOG" id="COG1284">
    <property type="taxonomic scope" value="Bacteria"/>
</dbReference>
<evidence type="ECO:0000256" key="6">
    <source>
        <dbReference type="SAM" id="Phobius"/>
    </source>
</evidence>
<feature type="transmembrane region" description="Helical" evidence="6">
    <location>
        <begin position="184"/>
        <end position="202"/>
    </location>
</feature>
<evidence type="ECO:0000256" key="5">
    <source>
        <dbReference type="ARBA" id="ARBA00023136"/>
    </source>
</evidence>
<feature type="transmembrane region" description="Helical" evidence="6">
    <location>
        <begin position="140"/>
        <end position="163"/>
    </location>
</feature>
<evidence type="ECO:0000256" key="4">
    <source>
        <dbReference type="ARBA" id="ARBA00022989"/>
    </source>
</evidence>
<dbReference type="InterPro" id="IPR019264">
    <property type="entry name" value="DUF2179"/>
</dbReference>
<dbReference type="InterPro" id="IPR051461">
    <property type="entry name" value="UPF0750_membrane"/>
</dbReference>
<proteinExistence type="predicted"/>
<accession>C2KUZ5</accession>
<sequence>MLLLLFVILNEYRTRSVRYLVDKEGAGKMEAEQEHKLQKRILNYLQIIVGCFITAFSVNCILVPNKLSTSGVTGLSQMAERFIGIRYTYIYYFFSITILILAFCFLKREEFMKIIFVSFLYPTLLVLTGMFDFVFVQGEMFLVCIYFSLFYGVGSGLVLRAGVTFGGTDTVARILNRKIFKGVPLSKVMLFLDGSILISLGFVFGKDIALYALVNHVICIYIMDYMLFGFRQKLYKVTIIPFIKDDTEDITKYILGLGRGVTQTRVVGAYTKEEKIMLSSICSPRQSAMIRKYLAENFPRAFMEVAPIVTVYGIGERFVRIKGED</sequence>
<dbReference type="PANTHER" id="PTHR33545">
    <property type="entry name" value="UPF0750 MEMBRANE PROTEIN YITT-RELATED"/>
    <property type="match status" value="1"/>
</dbReference>
<evidence type="ECO:0000256" key="2">
    <source>
        <dbReference type="ARBA" id="ARBA00022475"/>
    </source>
</evidence>